<reference evidence="7 8" key="1">
    <citation type="journal article" date="2024" name="Chem. Sci.">
        <title>Discovery of megapolipeptins by genome mining of a Burkholderiales bacteria collection.</title>
        <authorList>
            <person name="Paulo B.S."/>
            <person name="Recchia M.J.J."/>
            <person name="Lee S."/>
            <person name="Fergusson C.H."/>
            <person name="Romanowski S.B."/>
            <person name="Hernandez A."/>
            <person name="Krull N."/>
            <person name="Liu D.Y."/>
            <person name="Cavanagh H."/>
            <person name="Bos A."/>
            <person name="Gray C.A."/>
            <person name="Murphy B.T."/>
            <person name="Linington R.G."/>
            <person name="Eustaquio A.S."/>
        </authorList>
    </citation>
    <scope>NUCLEOTIDE SEQUENCE [LARGE SCALE GENOMIC DNA]</scope>
    <source>
        <strain evidence="7 8">RL16-012-BIC-B</strain>
    </source>
</reference>
<feature type="transmembrane region" description="Helical" evidence="6">
    <location>
        <begin position="376"/>
        <end position="394"/>
    </location>
</feature>
<feature type="transmembrane region" description="Helical" evidence="6">
    <location>
        <begin position="40"/>
        <end position="58"/>
    </location>
</feature>
<evidence type="ECO:0000313" key="8">
    <source>
        <dbReference type="Proteomes" id="UP001629249"/>
    </source>
</evidence>
<protein>
    <submittedName>
        <fullName evidence="7">Cytosine permease</fullName>
    </submittedName>
</protein>
<feature type="transmembrane region" description="Helical" evidence="6">
    <location>
        <begin position="70"/>
        <end position="92"/>
    </location>
</feature>
<comment type="caution">
    <text evidence="7">The sequence shown here is derived from an EMBL/GenBank/DDBJ whole genome shotgun (WGS) entry which is preliminary data.</text>
</comment>
<feature type="transmembrane region" description="Helical" evidence="6">
    <location>
        <begin position="319"/>
        <end position="338"/>
    </location>
</feature>
<gene>
    <name evidence="7" type="ORF">PQR66_26990</name>
</gene>
<dbReference type="PANTHER" id="PTHR30569:SF0">
    <property type="entry name" value="CYTOSINE PERMEASE"/>
    <property type="match status" value="1"/>
</dbReference>
<keyword evidence="5 6" id="KW-0472">Membrane</keyword>
<evidence type="ECO:0000256" key="5">
    <source>
        <dbReference type="ARBA" id="ARBA00023136"/>
    </source>
</evidence>
<evidence type="ECO:0000256" key="4">
    <source>
        <dbReference type="ARBA" id="ARBA00022989"/>
    </source>
</evidence>
<dbReference type="Gene3D" id="1.10.4160.10">
    <property type="entry name" value="Hydantoin permease"/>
    <property type="match status" value="1"/>
</dbReference>
<evidence type="ECO:0000313" key="7">
    <source>
        <dbReference type="EMBL" id="MFL9886717.1"/>
    </source>
</evidence>
<dbReference type="InterPro" id="IPR001248">
    <property type="entry name" value="Pur-cyt_permease"/>
</dbReference>
<dbReference type="InterPro" id="IPR030191">
    <property type="entry name" value="CodB"/>
</dbReference>
<evidence type="ECO:0000256" key="6">
    <source>
        <dbReference type="SAM" id="Phobius"/>
    </source>
</evidence>
<accession>A0ABW8ZU22</accession>
<dbReference type="Pfam" id="PF02133">
    <property type="entry name" value="Transp_cyt_pur"/>
    <property type="match status" value="1"/>
</dbReference>
<comment type="similarity">
    <text evidence="2">Belongs to the purine-cytosine permease (2.A.39) family.</text>
</comment>
<evidence type="ECO:0000256" key="1">
    <source>
        <dbReference type="ARBA" id="ARBA00004141"/>
    </source>
</evidence>
<comment type="subcellular location">
    <subcellularLocation>
        <location evidence="1">Membrane</location>
        <topology evidence="1">Multi-pass membrane protein</topology>
    </subcellularLocation>
</comment>
<dbReference type="EMBL" id="JAQQFN010000023">
    <property type="protein sequence ID" value="MFL9886717.1"/>
    <property type="molecule type" value="Genomic_DNA"/>
</dbReference>
<keyword evidence="3 6" id="KW-0812">Transmembrane</keyword>
<organism evidence="7 8">
    <name type="scientific">Paraburkholderia agricolaris</name>
    <dbReference type="NCBI Taxonomy" id="2152888"/>
    <lineage>
        <taxon>Bacteria</taxon>
        <taxon>Pseudomonadati</taxon>
        <taxon>Pseudomonadota</taxon>
        <taxon>Betaproteobacteria</taxon>
        <taxon>Burkholderiales</taxon>
        <taxon>Burkholderiaceae</taxon>
        <taxon>Paraburkholderia</taxon>
    </lineage>
</organism>
<dbReference type="PANTHER" id="PTHR30569">
    <property type="entry name" value="CYTOSINE TRANSPORTER CODB"/>
    <property type="match status" value="1"/>
</dbReference>
<keyword evidence="4 6" id="KW-1133">Transmembrane helix</keyword>
<evidence type="ECO:0000256" key="3">
    <source>
        <dbReference type="ARBA" id="ARBA00022692"/>
    </source>
</evidence>
<name>A0ABW8ZU22_9BURK</name>
<feature type="transmembrane region" description="Helical" evidence="6">
    <location>
        <begin position="344"/>
        <end position="364"/>
    </location>
</feature>
<dbReference type="RefSeq" id="WP_408330429.1">
    <property type="nucleotide sequence ID" value="NZ_JAQQFH010000015.1"/>
</dbReference>
<keyword evidence="8" id="KW-1185">Reference proteome</keyword>
<feature type="transmembrane region" description="Helical" evidence="6">
    <location>
        <begin position="276"/>
        <end position="298"/>
    </location>
</feature>
<evidence type="ECO:0000256" key="2">
    <source>
        <dbReference type="ARBA" id="ARBA00008974"/>
    </source>
</evidence>
<feature type="transmembrane region" description="Helical" evidence="6">
    <location>
        <begin position="400"/>
        <end position="421"/>
    </location>
</feature>
<feature type="transmembrane region" description="Helical" evidence="6">
    <location>
        <begin position="211"/>
        <end position="230"/>
    </location>
</feature>
<sequence length="432" mass="45904">MSSDAEGNNVGFKHELNHSHSNDFTTSPVEDGATYSGWRIGVILLGALIALPAFVTGAELGNSLGPRGAFVAIIIASLTLTLFALPCAIAGASSRLSSYMLIIDAFGTTGGRCVNAVLSLSMLGWFGVIAMMFGGAMRAAAPPALSIGISTWAVIGCTLMVFTNLFGFRALDALSLIATPLKACLLLWAAWTAFQMDPSVVQRVFVAQYPVSTGVSMIVGGIVVGILLLPDITRFARSPMHAVLACGVAIALGLPLILVLAGYPSLATHERDLVPIMLKLGLGLPAMAVILFSAWSTNTYNLYASTLMWSTIVTNRPRWKIVLATGSVGSALGLLGLADQFIPYMIALSVAIPPIGGIYLTNYYRFRHITERFRAAWRWPAFAAWILAMGGAIVENAFHFALTSIPALDSFALAGVAYLLFFRTSMCLRAAE</sequence>
<proteinExistence type="inferred from homology"/>
<feature type="transmembrane region" description="Helical" evidence="6">
    <location>
        <begin position="113"/>
        <end position="133"/>
    </location>
</feature>
<dbReference type="Proteomes" id="UP001629249">
    <property type="component" value="Unassembled WGS sequence"/>
</dbReference>
<feature type="transmembrane region" description="Helical" evidence="6">
    <location>
        <begin position="145"/>
        <end position="166"/>
    </location>
</feature>
<feature type="transmembrane region" description="Helical" evidence="6">
    <location>
        <begin position="173"/>
        <end position="191"/>
    </location>
</feature>
<feature type="transmembrane region" description="Helical" evidence="6">
    <location>
        <begin position="242"/>
        <end position="264"/>
    </location>
</feature>